<sequence>MTALAAGPDGALAVGLDDGSLKVLGGAHAKTDLSALGLTCPVALAFDGPDTLYAANGSDRYAPGEWKHDLMTRGASGAVWRIDLASGRGEKLMTGLAWPLGLALSPEGLVVVESWRHRVLTRDAAGTVRPRLTDLPAYPARIAPAADGGWWLALFAPRNQLTEFILREPGFRDAMMAEVDPQWWAAPALEPSDSFLRPLQGGAQKHLGVVKPWAPSQSYGLVLRLDAAFRPRFSQHSRADGRRHGVTSVIESGGRVLATAKGGDVILSLDVTQQGGRR</sequence>
<dbReference type="RefSeq" id="WP_380721936.1">
    <property type="nucleotide sequence ID" value="NZ_JBHSGI010000033.1"/>
</dbReference>
<comment type="caution">
    <text evidence="1">The sequence shown here is derived from an EMBL/GenBank/DDBJ whole genome shotgun (WGS) entry which is preliminary data.</text>
</comment>
<evidence type="ECO:0008006" key="3">
    <source>
        <dbReference type="Google" id="ProtNLM"/>
    </source>
</evidence>
<keyword evidence="2" id="KW-1185">Reference proteome</keyword>
<dbReference type="InterPro" id="IPR011042">
    <property type="entry name" value="6-blade_b-propeller_TolB-like"/>
</dbReference>
<gene>
    <name evidence="1" type="ORF">ACFO5X_22905</name>
</gene>
<dbReference type="EMBL" id="JBHSGI010000033">
    <property type="protein sequence ID" value="MFC4671421.1"/>
    <property type="molecule type" value="Genomic_DNA"/>
</dbReference>
<reference evidence="2" key="1">
    <citation type="journal article" date="2019" name="Int. J. Syst. Evol. Microbiol.">
        <title>The Global Catalogue of Microorganisms (GCM) 10K type strain sequencing project: providing services to taxonomists for standard genome sequencing and annotation.</title>
        <authorList>
            <consortium name="The Broad Institute Genomics Platform"/>
            <consortium name="The Broad Institute Genome Sequencing Center for Infectious Disease"/>
            <person name="Wu L."/>
            <person name="Ma J."/>
        </authorList>
    </citation>
    <scope>NUCLEOTIDE SEQUENCE [LARGE SCALE GENOMIC DNA]</scope>
    <source>
        <strain evidence="2">CGMCC 4.7283</strain>
    </source>
</reference>
<dbReference type="Gene3D" id="2.120.10.30">
    <property type="entry name" value="TolB, C-terminal domain"/>
    <property type="match status" value="1"/>
</dbReference>
<accession>A0ABV9KP28</accession>
<evidence type="ECO:0000313" key="2">
    <source>
        <dbReference type="Proteomes" id="UP001595973"/>
    </source>
</evidence>
<organism evidence="1 2">
    <name type="scientific">Seohaeicola nanhaiensis</name>
    <dbReference type="NCBI Taxonomy" id="1387282"/>
    <lineage>
        <taxon>Bacteria</taxon>
        <taxon>Pseudomonadati</taxon>
        <taxon>Pseudomonadota</taxon>
        <taxon>Alphaproteobacteria</taxon>
        <taxon>Rhodobacterales</taxon>
        <taxon>Roseobacteraceae</taxon>
        <taxon>Seohaeicola</taxon>
    </lineage>
</organism>
<dbReference type="Proteomes" id="UP001595973">
    <property type="component" value="Unassembled WGS sequence"/>
</dbReference>
<evidence type="ECO:0000313" key="1">
    <source>
        <dbReference type="EMBL" id="MFC4671421.1"/>
    </source>
</evidence>
<proteinExistence type="predicted"/>
<name>A0ABV9KP28_9RHOB</name>
<dbReference type="SUPFAM" id="SSF63829">
    <property type="entry name" value="Calcium-dependent phosphotriesterase"/>
    <property type="match status" value="1"/>
</dbReference>
<protein>
    <recommendedName>
        <fullName evidence="3">Strictosidine synthase</fullName>
    </recommendedName>
</protein>